<reference evidence="2" key="1">
    <citation type="journal article" date="2019" name="Int. J. Syst. Evol. Microbiol.">
        <title>The Global Catalogue of Microorganisms (GCM) 10K type strain sequencing project: providing services to taxonomists for standard genome sequencing and annotation.</title>
        <authorList>
            <consortium name="The Broad Institute Genomics Platform"/>
            <consortium name="The Broad Institute Genome Sequencing Center for Infectious Disease"/>
            <person name="Wu L."/>
            <person name="Ma J."/>
        </authorList>
    </citation>
    <scope>NUCLEOTIDE SEQUENCE [LARGE SCALE GENOMIC DNA]</scope>
    <source>
        <strain evidence="2">CCTCC AB 2013263</strain>
    </source>
</reference>
<name>A0ABV8A0N2_9DEIO</name>
<dbReference type="Pfam" id="PF18944">
    <property type="entry name" value="DUF5691"/>
    <property type="match status" value="1"/>
</dbReference>
<protein>
    <submittedName>
        <fullName evidence="1">DUF5691 domain-containing protein</fullName>
    </submittedName>
</protein>
<dbReference type="Proteomes" id="UP001595748">
    <property type="component" value="Unassembled WGS sequence"/>
</dbReference>
<sequence>MKDFQDLLAVALIGTSRSAPPTHAGTPLSASLNAMKGDPEGVLLSRAALAGLVQFAGRPTVPLRHDLPTPAPADTLPEAPERVARHLPTVVNTPGVNEWLQLCAQAGWRVPTSALPGLLDLARFDTSLREKLRPVLGERGLWLAQLNPDWRFNATVYSEETWLTATEAQKEGLFRNLRQNHPGAARDLLTGQFKTEKAGVRKRLLSVLQETWRTDDATLEPLLEDALTDRSSDVQEQARTILQLLPGSAYNGRMAARAAAMLQQQNVGLLGKLTGKPKFTLHAPETLDANATRDGLTPLDTQKKNAPLDHFRELILHTHPQALADALKLTPERLSDLVRELNAADQLRRATLLTRHVPTAQALQTSFSDDLPLMQLSAPQNLARRIDTHLQGQPDASHLSTLLNALPTPWPAALSEQVLNAIHAHVLQASRHRNDYRWESLMQDTAYSAHPHAKPPPGLPPLEDSDYYTHHLWRKYAEMLVMLEQRHHMHMDFQEARK</sequence>
<keyword evidence="2" id="KW-1185">Reference proteome</keyword>
<dbReference type="EMBL" id="JBHRZF010000003">
    <property type="protein sequence ID" value="MFC3859213.1"/>
    <property type="molecule type" value="Genomic_DNA"/>
</dbReference>
<evidence type="ECO:0000313" key="1">
    <source>
        <dbReference type="EMBL" id="MFC3859213.1"/>
    </source>
</evidence>
<accession>A0ABV8A0N2</accession>
<comment type="caution">
    <text evidence="1">The sequence shown here is derived from an EMBL/GenBank/DDBJ whole genome shotgun (WGS) entry which is preliminary data.</text>
</comment>
<gene>
    <name evidence="1" type="ORF">ACFOPQ_00310</name>
</gene>
<dbReference type="InterPro" id="IPR043746">
    <property type="entry name" value="DUF5691"/>
</dbReference>
<proteinExistence type="predicted"/>
<organism evidence="1 2">
    <name type="scientific">Deinococcus antarcticus</name>
    <dbReference type="NCBI Taxonomy" id="1298767"/>
    <lineage>
        <taxon>Bacteria</taxon>
        <taxon>Thermotogati</taxon>
        <taxon>Deinococcota</taxon>
        <taxon>Deinococci</taxon>
        <taxon>Deinococcales</taxon>
        <taxon>Deinococcaceae</taxon>
        <taxon>Deinococcus</taxon>
    </lineage>
</organism>
<evidence type="ECO:0000313" key="2">
    <source>
        <dbReference type="Proteomes" id="UP001595748"/>
    </source>
</evidence>
<dbReference type="RefSeq" id="WP_380075380.1">
    <property type="nucleotide sequence ID" value="NZ_JBHRZF010000003.1"/>
</dbReference>